<accession>A0ABN9YFZ2</accession>
<evidence type="ECO:0000313" key="1">
    <source>
        <dbReference type="EMBL" id="CAK0911787.1"/>
    </source>
</evidence>
<evidence type="ECO:0008006" key="3">
    <source>
        <dbReference type="Google" id="ProtNLM"/>
    </source>
</evidence>
<reference evidence="1" key="1">
    <citation type="submission" date="2023-10" db="EMBL/GenBank/DDBJ databases">
        <authorList>
            <person name="Chen Y."/>
            <person name="Shah S."/>
            <person name="Dougan E. K."/>
            <person name="Thang M."/>
            <person name="Chan C."/>
        </authorList>
    </citation>
    <scope>NUCLEOTIDE SEQUENCE [LARGE SCALE GENOMIC DNA]</scope>
</reference>
<proteinExistence type="predicted"/>
<dbReference type="Gene3D" id="3.60.10.10">
    <property type="entry name" value="Endonuclease/exonuclease/phosphatase"/>
    <property type="match status" value="1"/>
</dbReference>
<dbReference type="Proteomes" id="UP001189429">
    <property type="component" value="Unassembled WGS sequence"/>
</dbReference>
<comment type="caution">
    <text evidence="1">The sequence shown here is derived from an EMBL/GenBank/DDBJ whole genome shotgun (WGS) entry which is preliminary data.</text>
</comment>
<sequence length="261" mass="28923">MCLNIGCAFPLYVCSVYLTTSIGLSGENLDHLEGIMAFVGGLQGPWLLIGDWNMLPTDLEAWAKHAKGRLLSAQVPTCAGREIDFGIVSNALAPFVSKVEAVMGSTAKTHVPLAITFGGLHRGATVTRAVYPKRFPIEKPLPVRPAPVEAHLDEWTWQVGQELPDNLGEACQCWLDHVETYLIDLHDIQPWCQRSWSGRSSGLRVVHVPFETAWKQDVREGSSLEYRQWSSYLSAFMRLHAIGFSMKEKGLSSLAACRCQL</sequence>
<keyword evidence="2" id="KW-1185">Reference proteome</keyword>
<dbReference type="EMBL" id="CAUYUJ010022641">
    <property type="protein sequence ID" value="CAK0911787.1"/>
    <property type="molecule type" value="Genomic_DNA"/>
</dbReference>
<organism evidence="1 2">
    <name type="scientific">Prorocentrum cordatum</name>
    <dbReference type="NCBI Taxonomy" id="2364126"/>
    <lineage>
        <taxon>Eukaryota</taxon>
        <taxon>Sar</taxon>
        <taxon>Alveolata</taxon>
        <taxon>Dinophyceae</taxon>
        <taxon>Prorocentrales</taxon>
        <taxon>Prorocentraceae</taxon>
        <taxon>Prorocentrum</taxon>
    </lineage>
</organism>
<dbReference type="InterPro" id="IPR036691">
    <property type="entry name" value="Endo/exonu/phosph_ase_sf"/>
</dbReference>
<evidence type="ECO:0000313" key="2">
    <source>
        <dbReference type="Proteomes" id="UP001189429"/>
    </source>
</evidence>
<protein>
    <recommendedName>
        <fullName evidence="3">Endonuclease/exonuclease/phosphatase domain-containing protein</fullName>
    </recommendedName>
</protein>
<name>A0ABN9YFZ2_9DINO</name>
<dbReference type="SUPFAM" id="SSF56219">
    <property type="entry name" value="DNase I-like"/>
    <property type="match status" value="1"/>
</dbReference>
<gene>
    <name evidence="1" type="ORF">PCOR1329_LOCUS85549</name>
</gene>